<feature type="region of interest" description="Disordered" evidence="1">
    <location>
        <begin position="1"/>
        <end position="65"/>
    </location>
</feature>
<sequence>MDSRSSKGMATSEYALPELRDAGRAGSNESKSRRDEHRRHEPQQVTKTKQQQRQAPKNNKEALGSRRLFSANTLLEERWEVGELLSEGGFGQIYRAFDRREHRREVAIKAEANNAHLPLLRIESLVLQSLNRRYPSSPHHHFVSWHSDGSTPYANFIVMDLCGPNLRELKKATSNDQFSVTTSLWLASQMVRALQFLHEAGWLHRDVKPSNFCLGRTPNTRRSVYLIDFGLARAYISSSGEIKKQRAHSGFHGTVRYASLATHRHQDLDRVDDLWSVFYITVENIIAHLPWRLVTDKKQVMQLKETTDLLALKFGAEKAPPACVRSLQDRLMSYNFYSRPNYDAILRDIESDLAARRFTSADLLDWETRSDSTPDIVDPLATACDALDQDELSERRCKPKRPPAGLFPT</sequence>
<evidence type="ECO:0000256" key="1">
    <source>
        <dbReference type="SAM" id="MobiDB-lite"/>
    </source>
</evidence>
<dbReference type="SUPFAM" id="SSF56112">
    <property type="entry name" value="Protein kinase-like (PK-like)"/>
    <property type="match status" value="1"/>
</dbReference>
<organism evidence="3 4">
    <name type="scientific">Plectus sambesii</name>
    <dbReference type="NCBI Taxonomy" id="2011161"/>
    <lineage>
        <taxon>Eukaryota</taxon>
        <taxon>Metazoa</taxon>
        <taxon>Ecdysozoa</taxon>
        <taxon>Nematoda</taxon>
        <taxon>Chromadorea</taxon>
        <taxon>Plectida</taxon>
        <taxon>Plectina</taxon>
        <taxon>Plectoidea</taxon>
        <taxon>Plectidae</taxon>
        <taxon>Plectus</taxon>
    </lineage>
</organism>
<dbReference type="Gene3D" id="1.10.510.10">
    <property type="entry name" value="Transferase(Phosphotransferase) domain 1"/>
    <property type="match status" value="1"/>
</dbReference>
<feature type="domain" description="Protein kinase" evidence="2">
    <location>
        <begin position="79"/>
        <end position="353"/>
    </location>
</feature>
<keyword evidence="3" id="KW-1185">Reference proteome</keyword>
<dbReference type="Pfam" id="PF00069">
    <property type="entry name" value="Pkinase"/>
    <property type="match status" value="1"/>
</dbReference>
<dbReference type="InterPro" id="IPR011009">
    <property type="entry name" value="Kinase-like_dom_sf"/>
</dbReference>
<reference evidence="4" key="1">
    <citation type="submission" date="2022-11" db="UniProtKB">
        <authorList>
            <consortium name="WormBaseParasite"/>
        </authorList>
    </citation>
    <scope>IDENTIFICATION</scope>
</reference>
<proteinExistence type="predicted"/>
<evidence type="ECO:0000313" key="3">
    <source>
        <dbReference type="Proteomes" id="UP000887566"/>
    </source>
</evidence>
<dbReference type="PROSITE" id="PS50011">
    <property type="entry name" value="PROTEIN_KINASE_DOM"/>
    <property type="match status" value="1"/>
</dbReference>
<dbReference type="SMART" id="SM00220">
    <property type="entry name" value="S_TKc"/>
    <property type="match status" value="1"/>
</dbReference>
<dbReference type="InterPro" id="IPR000719">
    <property type="entry name" value="Prot_kinase_dom"/>
</dbReference>
<dbReference type="GO" id="GO:0005524">
    <property type="term" value="F:ATP binding"/>
    <property type="evidence" value="ECO:0007669"/>
    <property type="project" value="InterPro"/>
</dbReference>
<dbReference type="WBParaSite" id="PSAMB.scaffold841size40474.g9185.t1">
    <property type="protein sequence ID" value="PSAMB.scaffold841size40474.g9185.t1"/>
    <property type="gene ID" value="PSAMB.scaffold841size40474.g9185"/>
</dbReference>
<dbReference type="AlphaFoldDB" id="A0A914XLH1"/>
<accession>A0A914XLH1</accession>
<dbReference type="Proteomes" id="UP000887566">
    <property type="component" value="Unplaced"/>
</dbReference>
<dbReference type="InterPro" id="IPR050235">
    <property type="entry name" value="CK1_Ser-Thr_kinase"/>
</dbReference>
<name>A0A914XLH1_9BILA</name>
<dbReference type="GO" id="GO:0004672">
    <property type="term" value="F:protein kinase activity"/>
    <property type="evidence" value="ECO:0007669"/>
    <property type="project" value="InterPro"/>
</dbReference>
<feature type="compositionally biased region" description="Low complexity" evidence="1">
    <location>
        <begin position="43"/>
        <end position="54"/>
    </location>
</feature>
<dbReference type="PANTHER" id="PTHR11909">
    <property type="entry name" value="CASEIN KINASE-RELATED"/>
    <property type="match status" value="1"/>
</dbReference>
<evidence type="ECO:0000259" key="2">
    <source>
        <dbReference type="PROSITE" id="PS50011"/>
    </source>
</evidence>
<feature type="compositionally biased region" description="Basic and acidic residues" evidence="1">
    <location>
        <begin position="30"/>
        <end position="42"/>
    </location>
</feature>
<protein>
    <submittedName>
        <fullName evidence="4">Protein kinase domain-containing protein</fullName>
    </submittedName>
</protein>
<evidence type="ECO:0000313" key="4">
    <source>
        <dbReference type="WBParaSite" id="PSAMB.scaffold841size40474.g9185.t1"/>
    </source>
</evidence>